<feature type="non-terminal residue" evidence="2">
    <location>
        <position position="1"/>
    </location>
</feature>
<reference evidence="2 3" key="1">
    <citation type="journal article" date="2018" name="Front. Plant Sci.">
        <title>Red Clover (Trifolium pratense) and Zigzag Clover (T. medium) - A Picture of Genomic Similarities and Differences.</title>
        <authorList>
            <person name="Dluhosova J."/>
            <person name="Istvanek J."/>
            <person name="Nedelnik J."/>
            <person name="Repkova J."/>
        </authorList>
    </citation>
    <scope>NUCLEOTIDE SEQUENCE [LARGE SCALE GENOMIC DNA]</scope>
    <source>
        <strain evidence="3">cv. 10/8</strain>
        <tissue evidence="2">Leaf</tissue>
    </source>
</reference>
<dbReference type="Proteomes" id="UP000265520">
    <property type="component" value="Unassembled WGS sequence"/>
</dbReference>
<evidence type="ECO:0000313" key="2">
    <source>
        <dbReference type="EMBL" id="MCI03317.1"/>
    </source>
</evidence>
<name>A0A392NU07_9FABA</name>
<evidence type="ECO:0000256" key="1">
    <source>
        <dbReference type="SAM" id="MobiDB-lite"/>
    </source>
</evidence>
<sequence length="175" mass="19463">GGKPVALQRSASFNSAKVDMVEESKEICNLETMKQNPATKVQVKSNEQATKKSLIVPRDIPDAKDFVKPVKETITFSKTKPGMLLKPAHVRRASTGRFDMDKFSNANSGTFCDGASKLDNTKDPKLQGDLGSQNEVKESCEDKHPITNKSDKIVSPYKFFNLTKRKFFVLNHLAD</sequence>
<keyword evidence="3" id="KW-1185">Reference proteome</keyword>
<organism evidence="2 3">
    <name type="scientific">Trifolium medium</name>
    <dbReference type="NCBI Taxonomy" id="97028"/>
    <lineage>
        <taxon>Eukaryota</taxon>
        <taxon>Viridiplantae</taxon>
        <taxon>Streptophyta</taxon>
        <taxon>Embryophyta</taxon>
        <taxon>Tracheophyta</taxon>
        <taxon>Spermatophyta</taxon>
        <taxon>Magnoliopsida</taxon>
        <taxon>eudicotyledons</taxon>
        <taxon>Gunneridae</taxon>
        <taxon>Pentapetalae</taxon>
        <taxon>rosids</taxon>
        <taxon>fabids</taxon>
        <taxon>Fabales</taxon>
        <taxon>Fabaceae</taxon>
        <taxon>Papilionoideae</taxon>
        <taxon>50 kb inversion clade</taxon>
        <taxon>NPAAA clade</taxon>
        <taxon>Hologalegina</taxon>
        <taxon>IRL clade</taxon>
        <taxon>Trifolieae</taxon>
        <taxon>Trifolium</taxon>
    </lineage>
</organism>
<protein>
    <submittedName>
        <fullName evidence="2">Katanin p80 WD40 repeat subunit B1-like protein</fullName>
    </submittedName>
</protein>
<evidence type="ECO:0000313" key="3">
    <source>
        <dbReference type="Proteomes" id="UP000265520"/>
    </source>
</evidence>
<proteinExistence type="predicted"/>
<dbReference type="EMBL" id="LXQA010051796">
    <property type="protein sequence ID" value="MCI03317.1"/>
    <property type="molecule type" value="Genomic_DNA"/>
</dbReference>
<feature type="region of interest" description="Disordered" evidence="1">
    <location>
        <begin position="114"/>
        <end position="143"/>
    </location>
</feature>
<comment type="caution">
    <text evidence="2">The sequence shown here is derived from an EMBL/GenBank/DDBJ whole genome shotgun (WGS) entry which is preliminary data.</text>
</comment>
<accession>A0A392NU07</accession>
<dbReference type="AlphaFoldDB" id="A0A392NU07"/>